<dbReference type="Proteomes" id="UP001472677">
    <property type="component" value="Unassembled WGS sequence"/>
</dbReference>
<name>A0ABR2FF42_9ROSI</name>
<evidence type="ECO:0000313" key="2">
    <source>
        <dbReference type="Proteomes" id="UP001472677"/>
    </source>
</evidence>
<keyword evidence="2" id="KW-1185">Reference proteome</keyword>
<proteinExistence type="predicted"/>
<dbReference type="PANTHER" id="PTHR31541:SF25">
    <property type="entry name" value="GAMMA-GLIADIN B"/>
    <property type="match status" value="1"/>
</dbReference>
<dbReference type="InterPro" id="IPR005508">
    <property type="entry name" value="At2g31720-like"/>
</dbReference>
<sequence length="168" mass="18861">MDFLSLDDFKNTKADPKWSAFDYLLEVLSLDDFKNICSALKDNPWGRKAPSTISMAIATGYRKGKGKGRAGENMARRREVPLPCRLSIPFSQVQSHAFLTESEAELLEGNNTIRARLLEPSMMETENNGLKDKTVVRLWSFRLNSALCFGTPKALSFVSLSEVLKQIL</sequence>
<protein>
    <submittedName>
        <fullName evidence="1">Uncharacterized protein</fullName>
    </submittedName>
</protein>
<dbReference type="PANTHER" id="PTHR31541">
    <property type="entry name" value="B3 DOMAIN PLANT PROTEIN-RELATED"/>
    <property type="match status" value="1"/>
</dbReference>
<evidence type="ECO:0000313" key="1">
    <source>
        <dbReference type="EMBL" id="KAK8579527.1"/>
    </source>
</evidence>
<gene>
    <name evidence="1" type="ORF">V6N12_069851</name>
</gene>
<dbReference type="EMBL" id="JBBPBM010000006">
    <property type="protein sequence ID" value="KAK8579527.1"/>
    <property type="molecule type" value="Genomic_DNA"/>
</dbReference>
<accession>A0ABR2FF42</accession>
<reference evidence="1 2" key="1">
    <citation type="journal article" date="2024" name="G3 (Bethesda)">
        <title>Genome assembly of Hibiscus sabdariffa L. provides insights into metabolisms of medicinal natural products.</title>
        <authorList>
            <person name="Kim T."/>
        </authorList>
    </citation>
    <scope>NUCLEOTIDE SEQUENCE [LARGE SCALE GENOMIC DNA]</scope>
    <source>
        <strain evidence="1">TK-2024</strain>
        <tissue evidence="1">Old leaves</tissue>
    </source>
</reference>
<comment type="caution">
    <text evidence="1">The sequence shown here is derived from an EMBL/GenBank/DDBJ whole genome shotgun (WGS) entry which is preliminary data.</text>
</comment>
<organism evidence="1 2">
    <name type="scientific">Hibiscus sabdariffa</name>
    <name type="common">roselle</name>
    <dbReference type="NCBI Taxonomy" id="183260"/>
    <lineage>
        <taxon>Eukaryota</taxon>
        <taxon>Viridiplantae</taxon>
        <taxon>Streptophyta</taxon>
        <taxon>Embryophyta</taxon>
        <taxon>Tracheophyta</taxon>
        <taxon>Spermatophyta</taxon>
        <taxon>Magnoliopsida</taxon>
        <taxon>eudicotyledons</taxon>
        <taxon>Gunneridae</taxon>
        <taxon>Pentapetalae</taxon>
        <taxon>rosids</taxon>
        <taxon>malvids</taxon>
        <taxon>Malvales</taxon>
        <taxon>Malvaceae</taxon>
        <taxon>Malvoideae</taxon>
        <taxon>Hibiscus</taxon>
    </lineage>
</organism>